<dbReference type="GO" id="GO:0022857">
    <property type="term" value="F:transmembrane transporter activity"/>
    <property type="evidence" value="ECO:0007669"/>
    <property type="project" value="InterPro"/>
</dbReference>
<feature type="transmembrane region" description="Helical" evidence="4">
    <location>
        <begin position="110"/>
        <end position="136"/>
    </location>
</feature>
<dbReference type="KEGG" id="sdyn:Mal52_14800"/>
<keyword evidence="2 4" id="KW-1133">Transmembrane helix</keyword>
<sequence>MRFNYLNTYWSPETAQRAIIVSGCLGMAYTQLTMSPATIQYARSLGATGLHIGILGALPVAMLFMQFLAAIIANHLRYRRRVWLTVSIAQRLILVPIVCGPLLFPEISHMIWIWGFIFSTAANHALLHFCTPLWLSWMGDYLPHQGLSHYWGIRHRWAQWAGASVLLGGALFVWHSGWSVLSAFAVLVIAGAVFGIADVLLFLKVDEPPIHRLPEPQLWKVISAPFRERKFRSFIGYSCFWHFAAMVGAPFISLYLLVEVGMDLFQLMMLWTCSWVGGALLARQFGSLAESKGNRPVLILCTLFKPLNMIALLLVPHNPTLAFWLLIPVFMVDALLNAGIAIATNGFLLKNSPSENRTMYIAAGTAVSGLVGGAASIMAGATLAALDSWSLRFGGVTVNGFSLLFGLSLTLRVAAIFVARRIHEPQSHTTTIVINDLVGVTPLRMLRLPLGIFQTAEVVQKVRIQTKRRERIRSAVVHEEAV</sequence>
<feature type="transmembrane region" description="Helical" evidence="4">
    <location>
        <begin position="180"/>
        <end position="203"/>
    </location>
</feature>
<dbReference type="InterPro" id="IPR011701">
    <property type="entry name" value="MFS"/>
</dbReference>
<dbReference type="Gene3D" id="1.20.1250.20">
    <property type="entry name" value="MFS general substrate transporter like domains"/>
    <property type="match status" value="2"/>
</dbReference>
<feature type="transmembrane region" description="Helical" evidence="4">
    <location>
        <begin position="297"/>
        <end position="315"/>
    </location>
</feature>
<dbReference type="EMBL" id="CP036276">
    <property type="protein sequence ID" value="QDU43009.1"/>
    <property type="molecule type" value="Genomic_DNA"/>
</dbReference>
<evidence type="ECO:0000313" key="6">
    <source>
        <dbReference type="Proteomes" id="UP000319383"/>
    </source>
</evidence>
<evidence type="ECO:0000256" key="4">
    <source>
        <dbReference type="SAM" id="Phobius"/>
    </source>
</evidence>
<dbReference type="PANTHER" id="PTHR23526:SF2">
    <property type="entry name" value="MAJOR FACILITATOR SUPERFAMILY (MFS) PROFILE DOMAIN-CONTAINING PROTEIN"/>
    <property type="match status" value="1"/>
</dbReference>
<dbReference type="Proteomes" id="UP000319383">
    <property type="component" value="Chromosome"/>
</dbReference>
<dbReference type="AlphaFoldDB" id="A0A517ZKJ0"/>
<dbReference type="InterPro" id="IPR036259">
    <property type="entry name" value="MFS_trans_sf"/>
</dbReference>
<feature type="transmembrane region" description="Helical" evidence="4">
    <location>
        <begin position="157"/>
        <end position="174"/>
    </location>
</feature>
<feature type="transmembrane region" description="Helical" evidence="4">
    <location>
        <begin position="82"/>
        <end position="104"/>
    </location>
</feature>
<dbReference type="SUPFAM" id="SSF103473">
    <property type="entry name" value="MFS general substrate transporter"/>
    <property type="match status" value="1"/>
</dbReference>
<organism evidence="5 6">
    <name type="scientific">Symmachiella dynata</name>
    <dbReference type="NCBI Taxonomy" id="2527995"/>
    <lineage>
        <taxon>Bacteria</taxon>
        <taxon>Pseudomonadati</taxon>
        <taxon>Planctomycetota</taxon>
        <taxon>Planctomycetia</taxon>
        <taxon>Planctomycetales</taxon>
        <taxon>Planctomycetaceae</taxon>
        <taxon>Symmachiella</taxon>
    </lineage>
</organism>
<proteinExistence type="predicted"/>
<dbReference type="InterPro" id="IPR052528">
    <property type="entry name" value="Sugar_transport-like"/>
</dbReference>
<dbReference type="RefSeq" id="WP_231962086.1">
    <property type="nucleotide sequence ID" value="NZ_CP036270.1"/>
</dbReference>
<dbReference type="Pfam" id="PF07690">
    <property type="entry name" value="MFS_1"/>
    <property type="match status" value="1"/>
</dbReference>
<gene>
    <name evidence="5" type="ORF">Mal52_14800</name>
</gene>
<feature type="transmembrane region" description="Helical" evidence="4">
    <location>
        <begin position="321"/>
        <end position="348"/>
    </location>
</feature>
<keyword evidence="3 4" id="KW-0472">Membrane</keyword>
<protein>
    <submittedName>
        <fullName evidence="5">Major Facilitator Superfamily protein</fullName>
    </submittedName>
</protein>
<keyword evidence="6" id="KW-1185">Reference proteome</keyword>
<feature type="transmembrane region" description="Helical" evidence="4">
    <location>
        <begin position="50"/>
        <end position="70"/>
    </location>
</feature>
<accession>A0A517ZKJ0</accession>
<evidence type="ECO:0000256" key="2">
    <source>
        <dbReference type="ARBA" id="ARBA00022989"/>
    </source>
</evidence>
<feature type="transmembrane region" description="Helical" evidence="4">
    <location>
        <begin position="398"/>
        <end position="419"/>
    </location>
</feature>
<name>A0A517ZKJ0_9PLAN</name>
<keyword evidence="1 4" id="KW-0812">Transmembrane</keyword>
<evidence type="ECO:0000313" key="5">
    <source>
        <dbReference type="EMBL" id="QDU43009.1"/>
    </source>
</evidence>
<feature type="transmembrane region" description="Helical" evidence="4">
    <location>
        <begin position="234"/>
        <end position="258"/>
    </location>
</feature>
<evidence type="ECO:0000256" key="1">
    <source>
        <dbReference type="ARBA" id="ARBA00022692"/>
    </source>
</evidence>
<reference evidence="5 6" key="1">
    <citation type="submission" date="2019-02" db="EMBL/GenBank/DDBJ databases">
        <title>Deep-cultivation of Planctomycetes and their phenomic and genomic characterization uncovers novel biology.</title>
        <authorList>
            <person name="Wiegand S."/>
            <person name="Jogler M."/>
            <person name="Boedeker C."/>
            <person name="Pinto D."/>
            <person name="Vollmers J."/>
            <person name="Rivas-Marin E."/>
            <person name="Kohn T."/>
            <person name="Peeters S.H."/>
            <person name="Heuer A."/>
            <person name="Rast P."/>
            <person name="Oberbeckmann S."/>
            <person name="Bunk B."/>
            <person name="Jeske O."/>
            <person name="Meyerdierks A."/>
            <person name="Storesund J.E."/>
            <person name="Kallscheuer N."/>
            <person name="Luecker S."/>
            <person name="Lage O.M."/>
            <person name="Pohl T."/>
            <person name="Merkel B.J."/>
            <person name="Hornburger P."/>
            <person name="Mueller R.-W."/>
            <person name="Bruemmer F."/>
            <person name="Labrenz M."/>
            <person name="Spormann A.M."/>
            <person name="Op den Camp H."/>
            <person name="Overmann J."/>
            <person name="Amann R."/>
            <person name="Jetten M.S.M."/>
            <person name="Mascher T."/>
            <person name="Medema M.H."/>
            <person name="Devos D.P."/>
            <person name="Kaster A.-K."/>
            <person name="Ovreas L."/>
            <person name="Rohde M."/>
            <person name="Galperin M.Y."/>
            <person name="Jogler C."/>
        </authorList>
    </citation>
    <scope>NUCLEOTIDE SEQUENCE [LARGE SCALE GENOMIC DNA]</scope>
    <source>
        <strain evidence="5 6">Mal52</strain>
    </source>
</reference>
<feature type="transmembrane region" description="Helical" evidence="4">
    <location>
        <begin position="264"/>
        <end position="285"/>
    </location>
</feature>
<evidence type="ECO:0000256" key="3">
    <source>
        <dbReference type="ARBA" id="ARBA00023136"/>
    </source>
</evidence>
<feature type="transmembrane region" description="Helical" evidence="4">
    <location>
        <begin position="360"/>
        <end position="386"/>
    </location>
</feature>
<dbReference type="PANTHER" id="PTHR23526">
    <property type="entry name" value="INTEGRAL MEMBRANE TRANSPORT PROTEIN-RELATED"/>
    <property type="match status" value="1"/>
</dbReference>